<dbReference type="EMBL" id="JACCBU010000001">
    <property type="protein sequence ID" value="NYE72999.1"/>
    <property type="molecule type" value="Genomic_DNA"/>
</dbReference>
<feature type="compositionally biased region" description="Low complexity" evidence="1">
    <location>
        <begin position="33"/>
        <end position="45"/>
    </location>
</feature>
<comment type="caution">
    <text evidence="2">The sequence shown here is derived from an EMBL/GenBank/DDBJ whole genome shotgun (WGS) entry which is preliminary data.</text>
</comment>
<accession>A0A7Y9I9Y7</accession>
<feature type="region of interest" description="Disordered" evidence="1">
    <location>
        <begin position="32"/>
        <end position="72"/>
    </location>
</feature>
<evidence type="ECO:0000313" key="3">
    <source>
        <dbReference type="Proteomes" id="UP000569914"/>
    </source>
</evidence>
<sequence length="201" mass="20818">MIKFRGGLAALAAAGALVVGVGLSGCATPGREALPPAATPSAARPPVEKPVPPPSQGSGDIRDKVKEKSITARKPVPLNKSAQVADGITVRIERTKSIKAKATLPGEVAGPGVRFDLVIENDTSKPIDLVAVVVECTDETGAPVNRISSDPAEPFEGVLEPGRSAKGRYVFVIDEKQRDKISLAVTVTGDLPVVRFEGPLG</sequence>
<evidence type="ECO:0008006" key="4">
    <source>
        <dbReference type="Google" id="ProtNLM"/>
    </source>
</evidence>
<keyword evidence="3" id="KW-1185">Reference proteome</keyword>
<dbReference type="RefSeq" id="WP_179754180.1">
    <property type="nucleotide sequence ID" value="NZ_JACCBU010000001.1"/>
</dbReference>
<dbReference type="AlphaFoldDB" id="A0A7Y9I9Y7"/>
<gene>
    <name evidence="2" type="ORF">BKA15_004328</name>
</gene>
<reference evidence="2 3" key="1">
    <citation type="submission" date="2020-07" db="EMBL/GenBank/DDBJ databases">
        <title>Sequencing the genomes of 1000 actinobacteria strains.</title>
        <authorList>
            <person name="Klenk H.-P."/>
        </authorList>
    </citation>
    <scope>NUCLEOTIDE SEQUENCE [LARGE SCALE GENOMIC DNA]</scope>
    <source>
        <strain evidence="2 3">DSM 22083</strain>
    </source>
</reference>
<feature type="compositionally biased region" description="Basic and acidic residues" evidence="1">
    <location>
        <begin position="60"/>
        <end position="70"/>
    </location>
</feature>
<organism evidence="2 3">
    <name type="scientific">Microlunatus parietis</name>
    <dbReference type="NCBI Taxonomy" id="682979"/>
    <lineage>
        <taxon>Bacteria</taxon>
        <taxon>Bacillati</taxon>
        <taxon>Actinomycetota</taxon>
        <taxon>Actinomycetes</taxon>
        <taxon>Propionibacteriales</taxon>
        <taxon>Propionibacteriaceae</taxon>
        <taxon>Microlunatus</taxon>
    </lineage>
</organism>
<protein>
    <recommendedName>
        <fullName evidence="4">DUF4352 domain-containing protein</fullName>
    </recommendedName>
</protein>
<evidence type="ECO:0000313" key="2">
    <source>
        <dbReference type="EMBL" id="NYE72999.1"/>
    </source>
</evidence>
<evidence type="ECO:0000256" key="1">
    <source>
        <dbReference type="SAM" id="MobiDB-lite"/>
    </source>
</evidence>
<dbReference type="Proteomes" id="UP000569914">
    <property type="component" value="Unassembled WGS sequence"/>
</dbReference>
<name>A0A7Y9I9Y7_9ACTN</name>
<dbReference type="PROSITE" id="PS51257">
    <property type="entry name" value="PROKAR_LIPOPROTEIN"/>
    <property type="match status" value="1"/>
</dbReference>
<proteinExistence type="predicted"/>